<dbReference type="EMBL" id="SMFT01000006">
    <property type="protein sequence ID" value="TCJ94801.1"/>
    <property type="molecule type" value="Genomic_DNA"/>
</dbReference>
<evidence type="ECO:0000259" key="9">
    <source>
        <dbReference type="Pfam" id="PF08335"/>
    </source>
</evidence>
<dbReference type="InterPro" id="IPR023057">
    <property type="entry name" value="GlnE"/>
</dbReference>
<dbReference type="RefSeq" id="WP_243646022.1">
    <property type="nucleotide sequence ID" value="NZ_SMFT01000006.1"/>
</dbReference>
<dbReference type="Gene3D" id="1.10.4050.10">
    <property type="entry name" value="Glutamine synthase adenylyltransferase GlnE"/>
    <property type="match status" value="1"/>
</dbReference>
<feature type="domain" description="PII-uridylyltransferase/Glutamine-synthetase adenylyltransferase" evidence="9">
    <location>
        <begin position="849"/>
        <end position="940"/>
    </location>
</feature>
<evidence type="ECO:0000313" key="11">
    <source>
        <dbReference type="Proteomes" id="UP000294702"/>
    </source>
</evidence>
<sequence length="968" mass="112350">MLNNIAQQKFHQLLQHHFIEPDCLALLTPQAETSFIYAIQQSDFVFDCLHKQGDFFRQILQQPIQFEDCQHYFERLQKQLQPLTEEEQLARLLRQFRYQELAKLSYCQSLNLASVEQIFIRLSELAEACIIACRDWLYQQLCQQFGTPTNAQGIAQPLLILGMGKLGGKELNFSSDIDLIFTYPETGETQGARRSIDNQKFFTKLGQRLINALDQRTPDGFVYRTDMRLRPFGDSGALVLSFNAMETYYQEQGRDWERYAMIKARILGADKNCPYQGQLRQLLRPFIYRRYIDFSAIQSLREMKGKIEREIRRRGLTDNIKLGAGGIREIEFIAQVFQLIRGGREVSLQQQSILAILPQLSKLGLLTPDESQQLQQAYLFLRHVENVLQAINDQQTQTLPSNPQDQQRLVRACAKFKQGNESQGIIEQQYPISDWQSFYQVLQQHQQKVRSVFDQLIGNEPQKPEPDNLAPWQDAFEEELDPQQFLQLLPTDESQSLEDIQPLLNRLHQFKQESERRPMGNRGREVLNQLMPKLLQQIFSHKNYRTLLPRILNIIEKTLTRTTYLELLLENPAALHRLLQLCAKSQLIAEQVARHPILLDELLDQKALLNLPAFEQYPAELQQYLLRLPQDDEEQFIDALRQFKNAALFHVACADILAILPVMKVSDHLTFLAEAIIEAVVNLAWQQLSQRYGVPDHLTDNQRQFLVIGYGKLGGIELGYKSDLDLVFLYDAPTDGQTIGGKKSIDSTQFYLRLAKKIISIFNINTSAGVLYDVDMRLRPSGESGLLVSSLNAFEHYQRHEAWTWESQALVRSRAVYGEPELRQRFEQIRTAVLAMPRDQNKLKQDVREMREKMYQHLANKDQSQFNLKKDPGGITDIEFIAQYLVLAHSPQNPSLAQWSDNVRIFDIMAQYQVISLDCAEKLKECYTSLRNQIHHLNLLGLPSMVSAEQFVWQRDFIQQLWQRLFNE</sequence>
<organism evidence="10 11">
    <name type="scientific">Volucribacter psittacicida</name>
    <dbReference type="NCBI Taxonomy" id="203482"/>
    <lineage>
        <taxon>Bacteria</taxon>
        <taxon>Pseudomonadati</taxon>
        <taxon>Pseudomonadota</taxon>
        <taxon>Gammaproteobacteria</taxon>
        <taxon>Pasteurellales</taxon>
        <taxon>Pasteurellaceae</taxon>
        <taxon>Volucribacter</taxon>
    </lineage>
</organism>
<proteinExistence type="inferred from homology"/>
<name>A0A4R1FU59_9PAST</name>
<dbReference type="GO" id="GO:0000287">
    <property type="term" value="F:magnesium ion binding"/>
    <property type="evidence" value="ECO:0007669"/>
    <property type="project" value="UniProtKB-UniRule"/>
</dbReference>
<dbReference type="CDD" id="cd05401">
    <property type="entry name" value="NT_GlnE_GlnD_like"/>
    <property type="match status" value="2"/>
</dbReference>
<dbReference type="NCBIfam" id="NF008292">
    <property type="entry name" value="PRK11072.1"/>
    <property type="match status" value="1"/>
</dbReference>
<keyword evidence="3 7" id="KW-0547">Nucleotide-binding</keyword>
<dbReference type="GO" id="GO:0005524">
    <property type="term" value="F:ATP binding"/>
    <property type="evidence" value="ECO:0007669"/>
    <property type="project" value="UniProtKB-UniRule"/>
</dbReference>
<feature type="region of interest" description="Adenylyl removase" evidence="7">
    <location>
        <begin position="1"/>
        <end position="462"/>
    </location>
</feature>
<feature type="domain" description="PII-uridylyltransferase/Glutamine-synthetase adenylyltransferase" evidence="9">
    <location>
        <begin position="301"/>
        <end position="457"/>
    </location>
</feature>
<dbReference type="GO" id="GO:0047388">
    <property type="term" value="F:[glutamine synthetase]-adenylyl-L-tyrosine phosphorylase activity"/>
    <property type="evidence" value="ECO:0007669"/>
    <property type="project" value="UniProtKB-EC"/>
</dbReference>
<dbReference type="Pfam" id="PF08335">
    <property type="entry name" value="GlnD_UR_UTase"/>
    <property type="match status" value="2"/>
</dbReference>
<dbReference type="Gene3D" id="1.20.120.1510">
    <property type="match status" value="1"/>
</dbReference>
<dbReference type="PANTHER" id="PTHR30621:SF0">
    <property type="entry name" value="BIFUNCTIONAL GLUTAMINE SYNTHETASE ADENYLYLTRANSFERASE_ADENYLYL-REMOVING ENZYME"/>
    <property type="match status" value="1"/>
</dbReference>
<comment type="similarity">
    <text evidence="7">Belongs to the GlnE family.</text>
</comment>
<comment type="catalytic activity">
    <reaction evidence="7">
        <text>[glutamine synthetase]-O(4)-(5'-adenylyl)-L-tyrosine + phosphate = [glutamine synthetase]-L-tyrosine + ADP</text>
        <dbReference type="Rhea" id="RHEA:43716"/>
        <dbReference type="Rhea" id="RHEA-COMP:10660"/>
        <dbReference type="Rhea" id="RHEA-COMP:10661"/>
        <dbReference type="ChEBI" id="CHEBI:43474"/>
        <dbReference type="ChEBI" id="CHEBI:46858"/>
        <dbReference type="ChEBI" id="CHEBI:83624"/>
        <dbReference type="ChEBI" id="CHEBI:456216"/>
        <dbReference type="EC" id="2.7.7.89"/>
    </reaction>
</comment>
<evidence type="ECO:0000256" key="7">
    <source>
        <dbReference type="HAMAP-Rule" id="MF_00802"/>
    </source>
</evidence>
<dbReference type="GO" id="GO:0000820">
    <property type="term" value="P:regulation of glutamine family amino acid metabolic process"/>
    <property type="evidence" value="ECO:0007669"/>
    <property type="project" value="UniProtKB-UniRule"/>
</dbReference>
<dbReference type="GO" id="GO:0016874">
    <property type="term" value="F:ligase activity"/>
    <property type="evidence" value="ECO:0007669"/>
    <property type="project" value="UniProtKB-KW"/>
</dbReference>
<keyword evidence="6 7" id="KW-0511">Multifunctional enzyme</keyword>
<dbReference type="FunFam" id="3.30.460.10:FF:000014">
    <property type="entry name" value="Bifunctional glutamine synthetase adenylyltransferase/adenylyl-removing enzyme"/>
    <property type="match status" value="1"/>
</dbReference>
<keyword evidence="2 7" id="KW-0548">Nucleotidyltransferase</keyword>
<dbReference type="FunFam" id="1.20.120.330:FF:000005">
    <property type="entry name" value="Bifunctional glutamine synthetase adenylyltransferase/adenylyl-removing enzyme"/>
    <property type="match status" value="1"/>
</dbReference>
<accession>A0A4R1FU59</accession>
<comment type="catalytic activity">
    <reaction evidence="7">
        <text>[glutamine synthetase]-L-tyrosine + ATP = [glutamine synthetase]-O(4)-(5'-adenylyl)-L-tyrosine + diphosphate</text>
        <dbReference type="Rhea" id="RHEA:18589"/>
        <dbReference type="Rhea" id="RHEA-COMP:10660"/>
        <dbReference type="Rhea" id="RHEA-COMP:10661"/>
        <dbReference type="ChEBI" id="CHEBI:30616"/>
        <dbReference type="ChEBI" id="CHEBI:33019"/>
        <dbReference type="ChEBI" id="CHEBI:46858"/>
        <dbReference type="ChEBI" id="CHEBI:83624"/>
        <dbReference type="EC" id="2.7.7.42"/>
    </reaction>
</comment>
<dbReference type="Gene3D" id="1.20.120.330">
    <property type="entry name" value="Nucleotidyltransferases domain 2"/>
    <property type="match status" value="2"/>
</dbReference>
<dbReference type="EC" id="2.7.7.42" evidence="7"/>
<keyword evidence="11" id="KW-1185">Reference proteome</keyword>
<dbReference type="PANTHER" id="PTHR30621">
    <property type="entry name" value="GLUTAMINE SYNTHETASE ADENYLYLTRANSFERASE"/>
    <property type="match status" value="1"/>
</dbReference>
<dbReference type="Pfam" id="PF03710">
    <property type="entry name" value="GlnE"/>
    <property type="match status" value="2"/>
</dbReference>
<evidence type="ECO:0000256" key="3">
    <source>
        <dbReference type="ARBA" id="ARBA00022741"/>
    </source>
</evidence>
<feature type="domain" description="Glutamate-ammonia ligase adenylyltransferase repeated" evidence="8">
    <location>
        <begin position="576"/>
        <end position="828"/>
    </location>
</feature>
<dbReference type="Proteomes" id="UP000294702">
    <property type="component" value="Unassembled WGS sequence"/>
</dbReference>
<comment type="cofactor">
    <cofactor evidence="7">
        <name>Mg(2+)</name>
        <dbReference type="ChEBI" id="CHEBI:18420"/>
    </cofactor>
</comment>
<dbReference type="InterPro" id="IPR005190">
    <property type="entry name" value="GlnE_rpt_dom"/>
</dbReference>
<feature type="region of interest" description="Adenylyl transferase" evidence="7">
    <location>
        <begin position="470"/>
        <end position="968"/>
    </location>
</feature>
<evidence type="ECO:0000259" key="8">
    <source>
        <dbReference type="Pfam" id="PF03710"/>
    </source>
</evidence>
<dbReference type="SUPFAM" id="SSF81301">
    <property type="entry name" value="Nucleotidyltransferase"/>
    <property type="match status" value="2"/>
</dbReference>
<evidence type="ECO:0000256" key="5">
    <source>
        <dbReference type="ARBA" id="ARBA00022842"/>
    </source>
</evidence>
<keyword evidence="1 7" id="KW-0808">Transferase</keyword>
<keyword evidence="4 7" id="KW-0067">ATP-binding</keyword>
<dbReference type="SUPFAM" id="SSF81593">
    <property type="entry name" value="Nucleotidyltransferase substrate binding subunit/domain"/>
    <property type="match status" value="2"/>
</dbReference>
<evidence type="ECO:0000256" key="2">
    <source>
        <dbReference type="ARBA" id="ARBA00022695"/>
    </source>
</evidence>
<comment type="function">
    <text evidence="7">Involved in the regulation of glutamine synthetase GlnA, a key enzyme in the process to assimilate ammonia. When cellular nitrogen levels are high, the C-terminal adenylyl transferase (AT) inactivates GlnA by covalent transfer of an adenylyl group from ATP to specific tyrosine residue of GlnA, thus reducing its activity. Conversely, when nitrogen levels are low, the N-terminal adenylyl removase (AR) activates GlnA by removing the adenylyl group by phosphorolysis, increasing its activity. The regulatory region of GlnE binds the signal transduction protein PII (GlnB) which indicates the nitrogen status of the cell.</text>
</comment>
<dbReference type="HAMAP" id="MF_00802">
    <property type="entry name" value="GlnE"/>
    <property type="match status" value="1"/>
</dbReference>
<dbReference type="Gene3D" id="3.30.460.10">
    <property type="entry name" value="Beta Polymerase, domain 2"/>
    <property type="match status" value="2"/>
</dbReference>
<dbReference type="EC" id="2.7.7.89" evidence="7"/>
<dbReference type="GO" id="GO:0005829">
    <property type="term" value="C:cytosol"/>
    <property type="evidence" value="ECO:0007669"/>
    <property type="project" value="TreeGrafter"/>
</dbReference>
<dbReference type="FunFam" id="3.30.460.10:FF:000009">
    <property type="entry name" value="Bifunctional glutamine synthetase adenylyltransferase/adenylyl-removing enzyme"/>
    <property type="match status" value="1"/>
</dbReference>
<dbReference type="AlphaFoldDB" id="A0A4R1FU59"/>
<reference evidence="10 11" key="1">
    <citation type="submission" date="2019-03" db="EMBL/GenBank/DDBJ databases">
        <title>Genomic Encyclopedia of Type Strains, Phase IV (KMG-IV): sequencing the most valuable type-strain genomes for metagenomic binning, comparative biology and taxonomic classification.</title>
        <authorList>
            <person name="Goeker M."/>
        </authorList>
    </citation>
    <scope>NUCLEOTIDE SEQUENCE [LARGE SCALE GENOMIC DNA]</scope>
    <source>
        <strain evidence="10 11">DSM 15534</strain>
    </source>
</reference>
<feature type="domain" description="Glutamate-ammonia ligase adenylyltransferase repeated" evidence="8">
    <location>
        <begin position="35"/>
        <end position="273"/>
    </location>
</feature>
<comment type="caution">
    <text evidence="10">The sequence shown here is derived from an EMBL/GenBank/DDBJ whole genome shotgun (WGS) entry which is preliminary data.</text>
</comment>
<dbReference type="InterPro" id="IPR043519">
    <property type="entry name" value="NT_sf"/>
</dbReference>
<evidence type="ECO:0000256" key="4">
    <source>
        <dbReference type="ARBA" id="ARBA00022840"/>
    </source>
</evidence>
<evidence type="ECO:0000313" key="10">
    <source>
        <dbReference type="EMBL" id="TCJ94801.1"/>
    </source>
</evidence>
<gene>
    <name evidence="7" type="primary">glnE</name>
    <name evidence="10" type="ORF">EV694_2035</name>
</gene>
<protein>
    <recommendedName>
        <fullName evidence="7">Bifunctional glutamine synthetase adenylyltransferase/adenylyl-removing enzyme</fullName>
    </recommendedName>
    <alternativeName>
        <fullName evidence="7">ATP:glutamine synthetase adenylyltransferase</fullName>
    </alternativeName>
    <alternativeName>
        <fullName evidence="7">ATase</fullName>
    </alternativeName>
    <domain>
        <recommendedName>
            <fullName evidence="7">Glutamine synthetase adenylyl-L-tyrosine phosphorylase</fullName>
            <ecNumber evidence="7">2.7.7.89</ecNumber>
        </recommendedName>
        <alternativeName>
            <fullName evidence="7">Adenylyl removase</fullName>
            <shortName evidence="7">AR</shortName>
            <shortName evidence="7">AT-N</shortName>
        </alternativeName>
    </domain>
    <domain>
        <recommendedName>
            <fullName evidence="7">Glutamine synthetase adenylyl transferase</fullName>
            <ecNumber evidence="7">2.7.7.42</ecNumber>
        </recommendedName>
        <alternativeName>
            <fullName evidence="7">Adenylyl transferase</fullName>
            <shortName evidence="7">AT</shortName>
            <shortName evidence="7">AT-C</shortName>
        </alternativeName>
    </domain>
</protein>
<dbReference type="GO" id="GO:0008882">
    <property type="term" value="F:[glutamate-ammonia-ligase] adenylyltransferase activity"/>
    <property type="evidence" value="ECO:0007669"/>
    <property type="project" value="UniProtKB-UniRule"/>
</dbReference>
<keyword evidence="5 7" id="KW-0460">Magnesium</keyword>
<evidence type="ECO:0000256" key="6">
    <source>
        <dbReference type="ARBA" id="ARBA00023268"/>
    </source>
</evidence>
<dbReference type="InterPro" id="IPR013546">
    <property type="entry name" value="PII_UdlTrfase/GS_AdlTrfase"/>
</dbReference>
<evidence type="ECO:0000256" key="1">
    <source>
        <dbReference type="ARBA" id="ARBA00022679"/>
    </source>
</evidence>
<keyword evidence="10" id="KW-0436">Ligase</keyword>